<proteinExistence type="predicted"/>
<dbReference type="EMBL" id="FMAK01000013">
    <property type="protein sequence ID" value="SCB66435.1"/>
    <property type="molecule type" value="Genomic_DNA"/>
</dbReference>
<accession>A0A1C3ZLH5</accession>
<evidence type="ECO:0000313" key="1">
    <source>
        <dbReference type="EMBL" id="SCB66435.1"/>
    </source>
</evidence>
<dbReference type="Proteomes" id="UP000195696">
    <property type="component" value="Unassembled WGS sequence"/>
</dbReference>
<sequence>MISSSIVMDLREGISPFFYALVIS</sequence>
<name>A0A1C3ZLH5_BACMY</name>
<organism evidence="1 2">
    <name type="scientific">Bacillus mycoides</name>
    <dbReference type="NCBI Taxonomy" id="1405"/>
    <lineage>
        <taxon>Bacteria</taxon>
        <taxon>Bacillati</taxon>
        <taxon>Bacillota</taxon>
        <taxon>Bacilli</taxon>
        <taxon>Bacillales</taxon>
        <taxon>Bacillaceae</taxon>
        <taxon>Bacillus</taxon>
        <taxon>Bacillus cereus group</taxon>
    </lineage>
</organism>
<gene>
    <name evidence="1" type="ORF">BWGO95_00370</name>
</gene>
<dbReference type="AlphaFoldDB" id="A0A1C3ZLH5"/>
<protein>
    <submittedName>
        <fullName evidence="1">Uncharacterized protein</fullName>
    </submittedName>
</protein>
<reference evidence="1 2" key="1">
    <citation type="submission" date="2016-08" db="EMBL/GenBank/DDBJ databases">
        <authorList>
            <person name="Seilhamer J.J."/>
        </authorList>
    </citation>
    <scope>NUCLEOTIDE SEQUENCE [LARGE SCALE GENOMIC DNA]</scope>
    <source>
        <strain evidence="1 2">SDA_GO95</strain>
    </source>
</reference>
<evidence type="ECO:0000313" key="2">
    <source>
        <dbReference type="Proteomes" id="UP000195696"/>
    </source>
</evidence>